<sequence length="365" mass="40497">MRVLKIIHTHGHGGAENTFRWLAWGLQRQGVEVIAAIPRARDPKRENWIAPALEELGISYVTFDKSGSPWQLFKNLSEIIKQVQPDIVHSHLLDSNFYAALACSKNSIPHICTEHGDIFLSSSSRTRLKYMAISRLSSLVVCVSEAVRGGAARRIAKSKLKTIYNGIRFIIPGVSTFRQEFGIPESAVCIGAVGNLYPVKGHTYLITAFSRLLSRQPETRLVLVGRGSEEKMLRDQVASLNIPEDRVIFTGFRGDIENILNSLDVYVQPSLSEGHPLAVLEAMSLGLPVIASRVGGLPELFCDETFGTLVPPGSSDDLHEKLLEYVDQPDRFQHKATLARDHVLKAYSIEEMAGNYIACYRQAMA</sequence>
<dbReference type="Proteomes" id="UP000784128">
    <property type="component" value="Unassembled WGS sequence"/>
</dbReference>
<evidence type="ECO:0000259" key="3">
    <source>
        <dbReference type="Pfam" id="PF00534"/>
    </source>
</evidence>
<dbReference type="SUPFAM" id="SSF53756">
    <property type="entry name" value="UDP-Glycosyltransferase/glycogen phosphorylase"/>
    <property type="match status" value="1"/>
</dbReference>
<evidence type="ECO:0000259" key="4">
    <source>
        <dbReference type="Pfam" id="PF13439"/>
    </source>
</evidence>
<name>A0ABS5U838_9BACT</name>
<evidence type="ECO:0000313" key="5">
    <source>
        <dbReference type="EMBL" id="MBT1071831.1"/>
    </source>
</evidence>
<accession>A0ABS5U838</accession>
<dbReference type="EC" id="2.4.-.-" evidence="5"/>
<reference evidence="5 6" key="1">
    <citation type="submission" date="2021-05" db="EMBL/GenBank/DDBJ databases">
        <title>The draft genome of Geobacter chapellei DSM 13688.</title>
        <authorList>
            <person name="Xu Z."/>
            <person name="Masuda Y."/>
            <person name="Itoh H."/>
            <person name="Senoo K."/>
        </authorList>
    </citation>
    <scope>NUCLEOTIDE SEQUENCE [LARGE SCALE GENOMIC DNA]</scope>
    <source>
        <strain evidence="5 6">DSM 13688</strain>
    </source>
</reference>
<dbReference type="InterPro" id="IPR028098">
    <property type="entry name" value="Glyco_trans_4-like_N"/>
</dbReference>
<evidence type="ECO:0000256" key="1">
    <source>
        <dbReference type="ARBA" id="ARBA00022676"/>
    </source>
</evidence>
<evidence type="ECO:0000256" key="2">
    <source>
        <dbReference type="ARBA" id="ARBA00022679"/>
    </source>
</evidence>
<gene>
    <name evidence="5" type="ORF">KJB30_08560</name>
</gene>
<dbReference type="InterPro" id="IPR001296">
    <property type="entry name" value="Glyco_trans_1"/>
</dbReference>
<dbReference type="PANTHER" id="PTHR12526:SF629">
    <property type="entry name" value="TEICHURONIC ACID BIOSYNTHESIS GLYCOSYLTRANSFERASE TUAH-RELATED"/>
    <property type="match status" value="1"/>
</dbReference>
<dbReference type="PANTHER" id="PTHR12526">
    <property type="entry name" value="GLYCOSYLTRANSFERASE"/>
    <property type="match status" value="1"/>
</dbReference>
<protein>
    <submittedName>
        <fullName evidence="5">Glycosyltransferase</fullName>
        <ecNumber evidence="5">2.4.-.-</ecNumber>
    </submittedName>
</protein>
<organism evidence="5 6">
    <name type="scientific">Pelotalea chapellei</name>
    <dbReference type="NCBI Taxonomy" id="44671"/>
    <lineage>
        <taxon>Bacteria</taxon>
        <taxon>Pseudomonadati</taxon>
        <taxon>Thermodesulfobacteriota</taxon>
        <taxon>Desulfuromonadia</taxon>
        <taxon>Geobacterales</taxon>
        <taxon>Geobacteraceae</taxon>
        <taxon>Pelotalea</taxon>
    </lineage>
</organism>
<dbReference type="GO" id="GO:0016757">
    <property type="term" value="F:glycosyltransferase activity"/>
    <property type="evidence" value="ECO:0007669"/>
    <property type="project" value="UniProtKB-KW"/>
</dbReference>
<proteinExistence type="predicted"/>
<dbReference type="RefSeq" id="WP_214298010.1">
    <property type="nucleotide sequence ID" value="NZ_JAHDYS010000006.1"/>
</dbReference>
<comment type="caution">
    <text evidence="5">The sequence shown here is derived from an EMBL/GenBank/DDBJ whole genome shotgun (WGS) entry which is preliminary data.</text>
</comment>
<dbReference type="EMBL" id="JAHDYS010000006">
    <property type="protein sequence ID" value="MBT1071831.1"/>
    <property type="molecule type" value="Genomic_DNA"/>
</dbReference>
<evidence type="ECO:0000313" key="6">
    <source>
        <dbReference type="Proteomes" id="UP000784128"/>
    </source>
</evidence>
<keyword evidence="6" id="KW-1185">Reference proteome</keyword>
<feature type="domain" description="Glycosyltransferase subfamily 4-like N-terminal" evidence="4">
    <location>
        <begin position="13"/>
        <end position="167"/>
    </location>
</feature>
<dbReference type="Pfam" id="PF13439">
    <property type="entry name" value="Glyco_transf_4"/>
    <property type="match status" value="1"/>
</dbReference>
<keyword evidence="2 5" id="KW-0808">Transferase</keyword>
<keyword evidence="1 5" id="KW-0328">Glycosyltransferase</keyword>
<dbReference type="Pfam" id="PF00534">
    <property type="entry name" value="Glycos_transf_1"/>
    <property type="match status" value="1"/>
</dbReference>
<dbReference type="Gene3D" id="3.40.50.2000">
    <property type="entry name" value="Glycogen Phosphorylase B"/>
    <property type="match status" value="2"/>
</dbReference>
<feature type="domain" description="Glycosyl transferase family 1" evidence="3">
    <location>
        <begin position="176"/>
        <end position="330"/>
    </location>
</feature>